<comment type="caution">
    <text evidence="5">The sequence shown here is derived from an EMBL/GenBank/DDBJ whole genome shotgun (WGS) entry which is preliminary data.</text>
</comment>
<keyword evidence="5" id="KW-0808">Transferase</keyword>
<evidence type="ECO:0000313" key="6">
    <source>
        <dbReference type="Proteomes" id="UP000756530"/>
    </source>
</evidence>
<gene>
    <name evidence="5" type="ORF">KJP28_12830</name>
</gene>
<feature type="coiled-coil region" evidence="3">
    <location>
        <begin position="1"/>
        <end position="30"/>
    </location>
</feature>
<dbReference type="PANTHER" id="PTHR32309">
    <property type="entry name" value="TYROSINE-PROTEIN KINASE"/>
    <property type="match status" value="1"/>
</dbReference>
<dbReference type="InterPro" id="IPR050445">
    <property type="entry name" value="Bact_polysacc_biosynth/exp"/>
</dbReference>
<keyword evidence="6" id="KW-1185">Reference proteome</keyword>
<evidence type="ECO:0000256" key="2">
    <source>
        <dbReference type="ARBA" id="ARBA00022840"/>
    </source>
</evidence>
<organism evidence="5 6">
    <name type="scientific">Maritimibacter dapengensis</name>
    <dbReference type="NCBI Taxonomy" id="2836868"/>
    <lineage>
        <taxon>Bacteria</taxon>
        <taxon>Pseudomonadati</taxon>
        <taxon>Pseudomonadota</taxon>
        <taxon>Alphaproteobacteria</taxon>
        <taxon>Rhodobacterales</taxon>
        <taxon>Roseobacteraceae</taxon>
        <taxon>Maritimibacter</taxon>
    </lineage>
</organism>
<name>A0ABS6T3H7_9RHOB</name>
<dbReference type="EMBL" id="JAHUZE010000003">
    <property type="protein sequence ID" value="MBV7379810.1"/>
    <property type="molecule type" value="Genomic_DNA"/>
</dbReference>
<accession>A0ABS6T3H7</accession>
<evidence type="ECO:0000256" key="3">
    <source>
        <dbReference type="SAM" id="Coils"/>
    </source>
</evidence>
<dbReference type="InterPro" id="IPR002586">
    <property type="entry name" value="CobQ/CobB/MinD/ParA_Nub-bd_dom"/>
</dbReference>
<protein>
    <submittedName>
        <fullName evidence="5">CpsD/CapB family tyrosine-protein kinase</fullName>
    </submittedName>
</protein>
<keyword evidence="2" id="KW-0067">ATP-binding</keyword>
<reference evidence="5 6" key="1">
    <citation type="submission" date="2021-05" db="EMBL/GenBank/DDBJ databases">
        <title>Culturable bacteria isolated from Daya Bay.</title>
        <authorList>
            <person name="Zheng W."/>
            <person name="Yu S."/>
            <person name="Huang Y."/>
        </authorList>
    </citation>
    <scope>NUCLEOTIDE SEQUENCE [LARGE SCALE GENOMIC DNA]</scope>
    <source>
        <strain evidence="5 6">DP4N28-5</strain>
    </source>
</reference>
<dbReference type="CDD" id="cd05387">
    <property type="entry name" value="BY-kinase"/>
    <property type="match status" value="1"/>
</dbReference>
<sequence>MEKLQSAIEKARLQRETANASDAVKTAKKTTVAPKSNDLTDIWTALEQVSVSSQVVRDNHLHAQAGGHEAAPFDMLRTRILQQTRANGWKRVAIVSPDSGCGKTTMAANLAFSFGRRTDFRTMVLDLDLRRPQLASKFGLKPQHTMADVLQGRLEFSGHGVRLGDNVALGLNNGPVENSSEILQSETTKDALTVLQDTYQPDLMLFDMPPLQAADDNFGFLNNVDCAILLAQAEHTTIKQIDVAERQIAELTNVLGVVLNQCRYTDDAYGYGYY</sequence>
<keyword evidence="1" id="KW-0547">Nucleotide-binding</keyword>
<dbReference type="GO" id="GO:0016301">
    <property type="term" value="F:kinase activity"/>
    <property type="evidence" value="ECO:0007669"/>
    <property type="project" value="UniProtKB-KW"/>
</dbReference>
<dbReference type="RefSeq" id="WP_218393002.1">
    <property type="nucleotide sequence ID" value="NZ_JAHUZE010000003.1"/>
</dbReference>
<dbReference type="Proteomes" id="UP000756530">
    <property type="component" value="Unassembled WGS sequence"/>
</dbReference>
<keyword evidence="5" id="KW-0418">Kinase</keyword>
<dbReference type="PANTHER" id="PTHR32309:SF13">
    <property type="entry name" value="FERRIC ENTEROBACTIN TRANSPORT PROTEIN FEPE"/>
    <property type="match status" value="1"/>
</dbReference>
<proteinExistence type="predicted"/>
<dbReference type="InterPro" id="IPR005702">
    <property type="entry name" value="Wzc-like_C"/>
</dbReference>
<keyword evidence="3" id="KW-0175">Coiled coil</keyword>
<dbReference type="Pfam" id="PF01656">
    <property type="entry name" value="CbiA"/>
    <property type="match status" value="1"/>
</dbReference>
<evidence type="ECO:0000256" key="1">
    <source>
        <dbReference type="ARBA" id="ARBA00022741"/>
    </source>
</evidence>
<evidence type="ECO:0000259" key="4">
    <source>
        <dbReference type="Pfam" id="PF01656"/>
    </source>
</evidence>
<evidence type="ECO:0000313" key="5">
    <source>
        <dbReference type="EMBL" id="MBV7379810.1"/>
    </source>
</evidence>
<feature type="domain" description="CobQ/CobB/MinD/ParA nucleotide binding" evidence="4">
    <location>
        <begin position="92"/>
        <end position="263"/>
    </location>
</feature>